<dbReference type="OrthoDB" id="9787111at2"/>
<reference evidence="7" key="1">
    <citation type="submission" date="2016-11" db="EMBL/GenBank/DDBJ databases">
        <authorList>
            <person name="Varghese N."/>
            <person name="Submissions S."/>
        </authorList>
    </citation>
    <scope>NUCLEOTIDE SEQUENCE [LARGE SCALE GENOMIC DNA]</scope>
    <source>
        <strain evidence="7">DSM 45627</strain>
    </source>
</reference>
<gene>
    <name evidence="6" type="ORF">SAMN05443575_1927</name>
</gene>
<evidence type="ECO:0000259" key="3">
    <source>
        <dbReference type="Pfam" id="PF00534"/>
    </source>
</evidence>
<evidence type="ECO:0000259" key="4">
    <source>
        <dbReference type="Pfam" id="PF00535"/>
    </source>
</evidence>
<dbReference type="InterPro" id="IPR028098">
    <property type="entry name" value="Glyco_trans_4-like_N"/>
</dbReference>
<dbReference type="PANTHER" id="PTHR45947">
    <property type="entry name" value="SULFOQUINOVOSYL TRANSFERASE SQD2"/>
    <property type="match status" value="1"/>
</dbReference>
<keyword evidence="2 6" id="KW-0808">Transferase</keyword>
<dbReference type="Gene3D" id="3.90.550.10">
    <property type="entry name" value="Spore Coat Polysaccharide Biosynthesis Protein SpsA, Chain A"/>
    <property type="match status" value="1"/>
</dbReference>
<dbReference type="InterPro" id="IPR039528">
    <property type="entry name" value="DPM1-like"/>
</dbReference>
<evidence type="ECO:0000313" key="7">
    <source>
        <dbReference type="Proteomes" id="UP000186132"/>
    </source>
</evidence>
<evidence type="ECO:0000256" key="2">
    <source>
        <dbReference type="ARBA" id="ARBA00022679"/>
    </source>
</evidence>
<dbReference type="GO" id="GO:1901137">
    <property type="term" value="P:carbohydrate derivative biosynthetic process"/>
    <property type="evidence" value="ECO:0007669"/>
    <property type="project" value="UniProtKB-ARBA"/>
</dbReference>
<dbReference type="Pfam" id="PF00534">
    <property type="entry name" value="Glycos_transf_1"/>
    <property type="match status" value="1"/>
</dbReference>
<keyword evidence="1" id="KW-0328">Glycosyltransferase</keyword>
<dbReference type="Pfam" id="PF00535">
    <property type="entry name" value="Glycos_transf_2"/>
    <property type="match status" value="1"/>
</dbReference>
<dbReference type="CDD" id="cd06442">
    <property type="entry name" value="DPM1_like"/>
    <property type="match status" value="1"/>
</dbReference>
<dbReference type="InterPro" id="IPR001296">
    <property type="entry name" value="Glyco_trans_1"/>
</dbReference>
<dbReference type="SUPFAM" id="SSF53448">
    <property type="entry name" value="Nucleotide-diphospho-sugar transferases"/>
    <property type="match status" value="1"/>
</dbReference>
<keyword evidence="7" id="KW-1185">Reference proteome</keyword>
<evidence type="ECO:0000256" key="1">
    <source>
        <dbReference type="ARBA" id="ARBA00022676"/>
    </source>
</evidence>
<dbReference type="Pfam" id="PF13439">
    <property type="entry name" value="Glyco_transf_4"/>
    <property type="match status" value="1"/>
</dbReference>
<sequence length="751" mass="81620">MSPTTYDLSVVVPTRHEATNIDECHRRVAAALGDDVTWELLFVDDSDDETPQVIEALCRRDSRVKLCHRSGESRTGGLGGAVTRGFALSTGDAVVVMDADLQHPPAVVPELHAALLEGADVAVASRYVGDGSTAGLDGRYRQGVSRLSKTLARRLLPRIRHTTDPLSGFFAVRRGVIAGASLRPDGYKILMEILARGSWDSLVDVPYTFSDRHSGDSKSDVREGLRFVRHTFALRRRSRGRSGDAARRVRGESPDGLRVLILTSEAPPVVSGIAKTVEMLQRGLRERGHEVDITSRQDFPRLMRREIRLSAFAFFWPRVARDLPTYDVVNLHGPVPTISETFLLLIRTMRRAERPAVVYTHHSDLAIPRLERWCGIYNRLAKALAHSADAVVVSSSAYQSKIGRTDGKAVEVIPWAVEAPAKAPVRAASPRMRVLFVGQLRSYKGLHVLIDAVAQLPEIDLTIVGDGPLRDELSTRIRSHGAANITMAGRLSDDELWQSYGNHDVITLPSLTRAEAYGMVLAEGMAAGCVPIASDLPGVAEVASPTGVVVEPGSVDSLRDSLAELQHDRGKLDRLSRASVERARSLTVDGMASSYEAVFSDGVRTRSQERGRLAVPERWSGPQEVVHALENALPDAKVSVALVTRTSRQSSIRVWCGGEQIATSDYDAARYAFDLSEPEVVASAGGLDAGAKILLDEQGATSAIFIPMRKNRGTVSVIGVSSSDDARRLGDADLDRAMAVLRGLPKERFAA</sequence>
<dbReference type="PANTHER" id="PTHR45947:SF3">
    <property type="entry name" value="SULFOQUINOVOSYL TRANSFERASE SQD2"/>
    <property type="match status" value="1"/>
</dbReference>
<dbReference type="GO" id="GO:0004582">
    <property type="term" value="F:dolichyl-phosphate beta-D-mannosyltransferase activity"/>
    <property type="evidence" value="ECO:0007669"/>
    <property type="project" value="InterPro"/>
</dbReference>
<dbReference type="InterPro" id="IPR029044">
    <property type="entry name" value="Nucleotide-diphossugar_trans"/>
</dbReference>
<feature type="domain" description="Glycosyl transferase family 1" evidence="3">
    <location>
        <begin position="432"/>
        <end position="578"/>
    </location>
</feature>
<dbReference type="AlphaFoldDB" id="A0A1M5IKV9"/>
<evidence type="ECO:0000259" key="5">
    <source>
        <dbReference type="Pfam" id="PF13439"/>
    </source>
</evidence>
<evidence type="ECO:0000313" key="6">
    <source>
        <dbReference type="EMBL" id="SHG28885.1"/>
    </source>
</evidence>
<feature type="domain" description="Glycosyltransferase 2-like" evidence="4">
    <location>
        <begin position="9"/>
        <end position="174"/>
    </location>
</feature>
<proteinExistence type="predicted"/>
<dbReference type="Proteomes" id="UP000186132">
    <property type="component" value="Unassembled WGS sequence"/>
</dbReference>
<dbReference type="Gene3D" id="3.40.50.2000">
    <property type="entry name" value="Glycogen Phosphorylase B"/>
    <property type="match status" value="2"/>
</dbReference>
<protein>
    <submittedName>
        <fullName evidence="6">Glycosyltransferase involved in cell wall bisynthesis</fullName>
    </submittedName>
</protein>
<dbReference type="InterPro" id="IPR050194">
    <property type="entry name" value="Glycosyltransferase_grp1"/>
</dbReference>
<name>A0A1M5IKV9_9ACTN</name>
<dbReference type="EMBL" id="FQVU01000002">
    <property type="protein sequence ID" value="SHG28885.1"/>
    <property type="molecule type" value="Genomic_DNA"/>
</dbReference>
<accession>A0A1M5IKV9</accession>
<dbReference type="SUPFAM" id="SSF53756">
    <property type="entry name" value="UDP-Glycosyltransferase/glycogen phosphorylase"/>
    <property type="match status" value="1"/>
</dbReference>
<dbReference type="STRING" id="1206085.SAMN05443575_1927"/>
<dbReference type="RefSeq" id="WP_073389062.1">
    <property type="nucleotide sequence ID" value="NZ_FQVU01000002.1"/>
</dbReference>
<organism evidence="6 7">
    <name type="scientific">Jatrophihabitans endophyticus</name>
    <dbReference type="NCBI Taxonomy" id="1206085"/>
    <lineage>
        <taxon>Bacteria</taxon>
        <taxon>Bacillati</taxon>
        <taxon>Actinomycetota</taxon>
        <taxon>Actinomycetes</taxon>
        <taxon>Jatrophihabitantales</taxon>
        <taxon>Jatrophihabitantaceae</taxon>
        <taxon>Jatrophihabitans</taxon>
    </lineage>
</organism>
<dbReference type="InterPro" id="IPR001173">
    <property type="entry name" value="Glyco_trans_2-like"/>
</dbReference>
<feature type="domain" description="Glycosyltransferase subfamily 4-like N-terminal" evidence="5">
    <location>
        <begin position="270"/>
        <end position="417"/>
    </location>
</feature>